<evidence type="ECO:0000259" key="3">
    <source>
        <dbReference type="Pfam" id="PF02834"/>
    </source>
</evidence>
<gene>
    <name evidence="4" type="ORF">Pla52o_07500</name>
</gene>
<dbReference type="GO" id="GO:0008664">
    <property type="term" value="F:RNA 2',3'-cyclic 3'-phosphodiesterase activity"/>
    <property type="evidence" value="ECO:0007669"/>
    <property type="project" value="UniProtKB-EC"/>
</dbReference>
<organism evidence="4 5">
    <name type="scientific">Novipirellula galeiformis</name>
    <dbReference type="NCBI Taxonomy" id="2528004"/>
    <lineage>
        <taxon>Bacteria</taxon>
        <taxon>Pseudomonadati</taxon>
        <taxon>Planctomycetota</taxon>
        <taxon>Planctomycetia</taxon>
        <taxon>Pirellulales</taxon>
        <taxon>Pirellulaceae</taxon>
        <taxon>Novipirellula</taxon>
    </lineage>
</organism>
<feature type="active site" description="Proton donor" evidence="2">
    <location>
        <position position="43"/>
    </location>
</feature>
<dbReference type="InterPro" id="IPR004175">
    <property type="entry name" value="RNA_CPDase"/>
</dbReference>
<dbReference type="OrthoDB" id="9789350at2"/>
<keyword evidence="4" id="KW-0436">Ligase</keyword>
<dbReference type="EC" id="3.1.4.58" evidence="2"/>
<dbReference type="GO" id="GO:0016874">
    <property type="term" value="F:ligase activity"/>
    <property type="evidence" value="ECO:0007669"/>
    <property type="project" value="UniProtKB-KW"/>
</dbReference>
<feature type="active site" description="Proton acceptor" evidence="2">
    <location>
        <position position="130"/>
    </location>
</feature>
<dbReference type="GO" id="GO:0004113">
    <property type="term" value="F:2',3'-cyclic-nucleotide 3'-phosphodiesterase activity"/>
    <property type="evidence" value="ECO:0007669"/>
    <property type="project" value="InterPro"/>
</dbReference>
<evidence type="ECO:0000313" key="5">
    <source>
        <dbReference type="Proteomes" id="UP000316304"/>
    </source>
</evidence>
<name>A0A5C6CSN5_9BACT</name>
<dbReference type="InterPro" id="IPR009097">
    <property type="entry name" value="Cyclic_Pdiesterase"/>
</dbReference>
<dbReference type="PANTHER" id="PTHR35561">
    <property type="entry name" value="RNA 2',3'-CYCLIC PHOSPHODIESTERASE"/>
    <property type="match status" value="1"/>
</dbReference>
<dbReference type="PANTHER" id="PTHR35561:SF1">
    <property type="entry name" value="RNA 2',3'-CYCLIC PHOSPHODIESTERASE"/>
    <property type="match status" value="1"/>
</dbReference>
<keyword evidence="1 2" id="KW-0378">Hydrolase</keyword>
<dbReference type="Pfam" id="PF02834">
    <property type="entry name" value="LigT_PEase"/>
    <property type="match status" value="2"/>
</dbReference>
<dbReference type="Proteomes" id="UP000316304">
    <property type="component" value="Unassembled WGS sequence"/>
</dbReference>
<comment type="similarity">
    <text evidence="2">Belongs to the 2H phosphoesterase superfamily. ThpR family.</text>
</comment>
<keyword evidence="5" id="KW-1185">Reference proteome</keyword>
<feature type="domain" description="Phosphoesterase HXTX" evidence="3">
    <location>
        <begin position="10"/>
        <end position="93"/>
    </location>
</feature>
<sequence length="191" mass="21207">MHTIRSFIAIPLSNQVARSATRLVERLSAPGDGIRWVPLDNLHLTLKFLGDVDNTEVPQVCNIIRNITKDFEPFDLDFAGAGGFPNLERPRVLCVHIDDPSNSLSRIVARLEDELAAIGFKPEPRDYVPHLTLGRTKSGSRRASGDVIDRVKANTEMKLGQMNVDTVQLIASFLEKQGPSYQVMDTIELGE</sequence>
<comment type="function">
    <text evidence="2">Hydrolyzes RNA 2',3'-cyclic phosphodiester to an RNA 2'-phosphomonoester.</text>
</comment>
<dbReference type="HAMAP" id="MF_01940">
    <property type="entry name" value="RNA_CPDase"/>
    <property type="match status" value="1"/>
</dbReference>
<feature type="domain" description="Phosphoesterase HXTX" evidence="3">
    <location>
        <begin position="100"/>
        <end position="181"/>
    </location>
</feature>
<evidence type="ECO:0000256" key="1">
    <source>
        <dbReference type="ARBA" id="ARBA00022801"/>
    </source>
</evidence>
<feature type="short sequence motif" description="HXTX 2" evidence="2">
    <location>
        <begin position="130"/>
        <end position="133"/>
    </location>
</feature>
<comment type="catalytic activity">
    <reaction evidence="2">
        <text>a 3'-end 2',3'-cyclophospho-ribonucleotide-RNA + H2O = a 3'-end 2'-phospho-ribonucleotide-RNA + H(+)</text>
        <dbReference type="Rhea" id="RHEA:11828"/>
        <dbReference type="Rhea" id="RHEA-COMP:10464"/>
        <dbReference type="Rhea" id="RHEA-COMP:17353"/>
        <dbReference type="ChEBI" id="CHEBI:15377"/>
        <dbReference type="ChEBI" id="CHEBI:15378"/>
        <dbReference type="ChEBI" id="CHEBI:83064"/>
        <dbReference type="ChEBI" id="CHEBI:173113"/>
        <dbReference type="EC" id="3.1.4.58"/>
    </reaction>
</comment>
<evidence type="ECO:0000313" key="4">
    <source>
        <dbReference type="EMBL" id="TWU26895.1"/>
    </source>
</evidence>
<dbReference type="SUPFAM" id="SSF55144">
    <property type="entry name" value="LigT-like"/>
    <property type="match status" value="1"/>
</dbReference>
<proteinExistence type="inferred from homology"/>
<dbReference type="InterPro" id="IPR014051">
    <property type="entry name" value="Phosphoesterase_HXTX"/>
</dbReference>
<feature type="short sequence motif" description="HXTX 1" evidence="2">
    <location>
        <begin position="43"/>
        <end position="46"/>
    </location>
</feature>
<protein>
    <recommendedName>
        <fullName evidence="2">RNA 2',3'-cyclic phosphodiesterase</fullName>
        <shortName evidence="2">RNA 2',3'-CPDase</shortName>
        <ecNumber evidence="2">3.1.4.58</ecNumber>
    </recommendedName>
</protein>
<evidence type="ECO:0000256" key="2">
    <source>
        <dbReference type="HAMAP-Rule" id="MF_01940"/>
    </source>
</evidence>
<dbReference type="EMBL" id="SJPT01000001">
    <property type="protein sequence ID" value="TWU26895.1"/>
    <property type="molecule type" value="Genomic_DNA"/>
</dbReference>
<dbReference type="NCBIfam" id="TIGR02258">
    <property type="entry name" value="2_5_ligase"/>
    <property type="match status" value="1"/>
</dbReference>
<accession>A0A5C6CSN5</accession>
<comment type="caution">
    <text evidence="4">The sequence shown here is derived from an EMBL/GenBank/DDBJ whole genome shotgun (WGS) entry which is preliminary data.</text>
</comment>
<dbReference type="Gene3D" id="3.90.1140.10">
    <property type="entry name" value="Cyclic phosphodiesterase"/>
    <property type="match status" value="1"/>
</dbReference>
<dbReference type="RefSeq" id="WP_146593162.1">
    <property type="nucleotide sequence ID" value="NZ_SJPT01000001.1"/>
</dbReference>
<dbReference type="AlphaFoldDB" id="A0A5C6CSN5"/>
<reference evidence="4 5" key="1">
    <citation type="submission" date="2019-02" db="EMBL/GenBank/DDBJ databases">
        <title>Deep-cultivation of Planctomycetes and their phenomic and genomic characterization uncovers novel biology.</title>
        <authorList>
            <person name="Wiegand S."/>
            <person name="Jogler M."/>
            <person name="Boedeker C."/>
            <person name="Pinto D."/>
            <person name="Vollmers J."/>
            <person name="Rivas-Marin E."/>
            <person name="Kohn T."/>
            <person name="Peeters S.H."/>
            <person name="Heuer A."/>
            <person name="Rast P."/>
            <person name="Oberbeckmann S."/>
            <person name="Bunk B."/>
            <person name="Jeske O."/>
            <person name="Meyerdierks A."/>
            <person name="Storesund J.E."/>
            <person name="Kallscheuer N."/>
            <person name="Luecker S."/>
            <person name="Lage O.M."/>
            <person name="Pohl T."/>
            <person name="Merkel B.J."/>
            <person name="Hornburger P."/>
            <person name="Mueller R.-W."/>
            <person name="Bruemmer F."/>
            <person name="Labrenz M."/>
            <person name="Spormann A.M."/>
            <person name="Op Den Camp H."/>
            <person name="Overmann J."/>
            <person name="Amann R."/>
            <person name="Jetten M.S.M."/>
            <person name="Mascher T."/>
            <person name="Medema M.H."/>
            <person name="Devos D.P."/>
            <person name="Kaster A.-K."/>
            <person name="Ovreas L."/>
            <person name="Rohde M."/>
            <person name="Galperin M.Y."/>
            <person name="Jogler C."/>
        </authorList>
    </citation>
    <scope>NUCLEOTIDE SEQUENCE [LARGE SCALE GENOMIC DNA]</scope>
    <source>
        <strain evidence="4 5">Pla52o</strain>
    </source>
</reference>